<feature type="transmembrane region" description="Helical" evidence="8">
    <location>
        <begin position="37"/>
        <end position="56"/>
    </location>
</feature>
<keyword evidence="10" id="KW-1185">Reference proteome</keyword>
<proteinExistence type="inferred from homology"/>
<feature type="transmembrane region" description="Helical" evidence="8">
    <location>
        <begin position="77"/>
        <end position="98"/>
    </location>
</feature>
<dbReference type="GO" id="GO:0005886">
    <property type="term" value="C:plasma membrane"/>
    <property type="evidence" value="ECO:0007669"/>
    <property type="project" value="UniProtKB-SubCell"/>
</dbReference>
<organism evidence="9 10">
    <name type="scientific">Sphaeroforma arctica JP610</name>
    <dbReference type="NCBI Taxonomy" id="667725"/>
    <lineage>
        <taxon>Eukaryota</taxon>
        <taxon>Ichthyosporea</taxon>
        <taxon>Ichthyophonida</taxon>
        <taxon>Sphaeroforma</taxon>
    </lineage>
</organism>
<evidence type="ECO:0000313" key="9">
    <source>
        <dbReference type="EMBL" id="KNC81338.1"/>
    </source>
</evidence>
<dbReference type="RefSeq" id="XP_014155240.1">
    <property type="nucleotide sequence ID" value="XM_014299765.1"/>
</dbReference>
<sequence>MGKATEWSLWANFMALSSCAMLVLGGIIVLSMSFPNFWTGIYGLAVSPFIYVYEWPRGKMKRGRTFPRRFQGKISNMVSNMGFFGSNYYFRFVLYLLVSVPCFFELATTYAGFFFLCTSSVYLLSAVRGEKWVPIKAPRKPELIAKSTQQNGILPFAGMGMDRKGSINAAPSMASAGV</sequence>
<dbReference type="Pfam" id="PF05038">
    <property type="entry name" value="Cytochrom_B558a"/>
    <property type="match status" value="1"/>
</dbReference>
<evidence type="ECO:0000256" key="7">
    <source>
        <dbReference type="ARBA" id="ARBA00030298"/>
    </source>
</evidence>
<keyword evidence="4 8" id="KW-0812">Transmembrane</keyword>
<feature type="transmembrane region" description="Helical" evidence="8">
    <location>
        <begin position="110"/>
        <end position="127"/>
    </location>
</feature>
<reference evidence="9 10" key="1">
    <citation type="submission" date="2011-02" db="EMBL/GenBank/DDBJ databases">
        <title>The Genome Sequence of Sphaeroforma arctica JP610.</title>
        <authorList>
            <consortium name="The Broad Institute Genome Sequencing Platform"/>
            <person name="Russ C."/>
            <person name="Cuomo C."/>
            <person name="Young S.K."/>
            <person name="Zeng Q."/>
            <person name="Gargeya S."/>
            <person name="Alvarado L."/>
            <person name="Berlin A."/>
            <person name="Chapman S.B."/>
            <person name="Chen Z."/>
            <person name="Freedman E."/>
            <person name="Gellesch M."/>
            <person name="Goldberg J."/>
            <person name="Griggs A."/>
            <person name="Gujja S."/>
            <person name="Heilman E."/>
            <person name="Heiman D."/>
            <person name="Howarth C."/>
            <person name="Mehta T."/>
            <person name="Neiman D."/>
            <person name="Pearson M."/>
            <person name="Roberts A."/>
            <person name="Saif S."/>
            <person name="Shea T."/>
            <person name="Shenoy N."/>
            <person name="Sisk P."/>
            <person name="Stolte C."/>
            <person name="Sykes S."/>
            <person name="White J."/>
            <person name="Yandava C."/>
            <person name="Burger G."/>
            <person name="Gray M.W."/>
            <person name="Holland P.W.H."/>
            <person name="King N."/>
            <person name="Lang F.B.F."/>
            <person name="Roger A.J."/>
            <person name="Ruiz-Trillo I."/>
            <person name="Haas B."/>
            <person name="Nusbaum C."/>
            <person name="Birren B."/>
        </authorList>
    </citation>
    <scope>NUCLEOTIDE SEQUENCE [LARGE SCALE GENOMIC DNA]</scope>
    <source>
        <strain evidence="9 10">JP610</strain>
    </source>
</reference>
<dbReference type="STRING" id="667725.A0A0L0FZE5"/>
<protein>
    <recommendedName>
        <fullName evidence="7">p22-phox</fullName>
    </recommendedName>
</protein>
<comment type="similarity">
    <text evidence="2">Belongs to the p22phox family.</text>
</comment>
<dbReference type="GO" id="GO:0020037">
    <property type="term" value="F:heme binding"/>
    <property type="evidence" value="ECO:0007669"/>
    <property type="project" value="InterPro"/>
</dbReference>
<evidence type="ECO:0000256" key="8">
    <source>
        <dbReference type="SAM" id="Phobius"/>
    </source>
</evidence>
<evidence type="ECO:0000256" key="3">
    <source>
        <dbReference type="ARBA" id="ARBA00022475"/>
    </source>
</evidence>
<dbReference type="PANTHER" id="PTHR15168">
    <property type="entry name" value="CYTOCHROME B-245 LIGHT CHAIN"/>
    <property type="match status" value="1"/>
</dbReference>
<dbReference type="InterPro" id="IPR007732">
    <property type="entry name" value="Cyt_b558_asu"/>
</dbReference>
<evidence type="ECO:0000256" key="2">
    <source>
        <dbReference type="ARBA" id="ARBA00010590"/>
    </source>
</evidence>
<name>A0A0L0FZE5_9EUKA</name>
<dbReference type="eggNOG" id="ENOG502QVK1">
    <property type="taxonomic scope" value="Eukaryota"/>
</dbReference>
<evidence type="ECO:0000256" key="6">
    <source>
        <dbReference type="ARBA" id="ARBA00023136"/>
    </source>
</evidence>
<keyword evidence="5 8" id="KW-1133">Transmembrane helix</keyword>
<dbReference type="PROSITE" id="PS51257">
    <property type="entry name" value="PROKAR_LIPOPROTEIN"/>
    <property type="match status" value="1"/>
</dbReference>
<dbReference type="AlphaFoldDB" id="A0A0L0FZE5"/>
<dbReference type="GeneID" id="25906840"/>
<dbReference type="Proteomes" id="UP000054560">
    <property type="component" value="Unassembled WGS sequence"/>
</dbReference>
<dbReference type="OrthoDB" id="2445232at2759"/>
<keyword evidence="3" id="KW-1003">Cell membrane</keyword>
<dbReference type="PANTHER" id="PTHR15168:SF0">
    <property type="entry name" value="CYTOCHROME B-245 LIGHT CHAIN"/>
    <property type="match status" value="1"/>
</dbReference>
<keyword evidence="6 8" id="KW-0472">Membrane</keyword>
<evidence type="ECO:0000256" key="1">
    <source>
        <dbReference type="ARBA" id="ARBA00004236"/>
    </source>
</evidence>
<comment type="subcellular location">
    <subcellularLocation>
        <location evidence="1">Cell membrane</location>
    </subcellularLocation>
</comment>
<dbReference type="EMBL" id="KQ242044">
    <property type="protein sequence ID" value="KNC81338.1"/>
    <property type="molecule type" value="Genomic_DNA"/>
</dbReference>
<accession>A0A0L0FZE5</accession>
<evidence type="ECO:0000256" key="4">
    <source>
        <dbReference type="ARBA" id="ARBA00022692"/>
    </source>
</evidence>
<evidence type="ECO:0000256" key="5">
    <source>
        <dbReference type="ARBA" id="ARBA00022989"/>
    </source>
</evidence>
<gene>
    <name evidence="9" type="ORF">SARC_06336</name>
</gene>
<evidence type="ECO:0000313" key="10">
    <source>
        <dbReference type="Proteomes" id="UP000054560"/>
    </source>
</evidence>
<feature type="transmembrane region" description="Helical" evidence="8">
    <location>
        <begin position="7"/>
        <end position="31"/>
    </location>
</feature>